<gene>
    <name evidence="1" type="primary">UL131A</name>
</gene>
<keyword evidence="1" id="KW-0946">Virion</keyword>
<sequence>MNSCRFLLICMCVQIVYVSCNVSTAIGYWDKSAPIINYTQRENYLHRIFNIASQYFGTEDPRIIQKINITEVILLTNAFGLEPYNKTYQLNSTAKVNVTGSSIITPAKKILSAIFEIQWD</sequence>
<keyword evidence="1" id="KW-0261">Viral envelope protein</keyword>
<protein>
    <submittedName>
        <fullName evidence="1">Envelope protein UL131A</fullName>
    </submittedName>
</protein>
<organism evidence="1 2">
    <name type="scientific">Saimiriine betaherpesvirus 4</name>
    <dbReference type="NCBI Taxonomy" id="1535247"/>
    <lineage>
        <taxon>Viruses</taxon>
        <taxon>Duplodnaviria</taxon>
        <taxon>Heunggongvirae</taxon>
        <taxon>Peploviricota</taxon>
        <taxon>Herviviricetes</taxon>
        <taxon>Herpesvirales</taxon>
        <taxon>Orthoherpesviridae</taxon>
        <taxon>Betaherpesvirinae</taxon>
        <taxon>Cytomegalovirus</taxon>
        <taxon>Cytomegalovirus saimiriinebeta4</taxon>
    </lineage>
</organism>
<dbReference type="GeneID" id="11464340"/>
<dbReference type="GO" id="GO:0019031">
    <property type="term" value="C:viral envelope"/>
    <property type="evidence" value="ECO:0007669"/>
    <property type="project" value="UniProtKB-KW"/>
</dbReference>
<dbReference type="RefSeq" id="YP_004940281.1">
    <property type="nucleotide sequence ID" value="NC_016448.1"/>
</dbReference>
<dbReference type="Proteomes" id="UP000097892">
    <property type="component" value="Segment"/>
</dbReference>
<evidence type="ECO:0000313" key="1">
    <source>
        <dbReference type="EMBL" id="AEV80971.1"/>
    </source>
</evidence>
<dbReference type="KEGG" id="vg:11464340"/>
<keyword evidence="2" id="KW-1185">Reference proteome</keyword>
<accession>G8XT23</accession>
<name>G8XT23_9BETA</name>
<reference evidence="1" key="1">
    <citation type="submission" date="2011-12" db="EMBL/GenBank/DDBJ databases">
        <title>Comparative genomics of primate cytomegaloviruses.</title>
        <authorList>
            <person name="Davison A.J."/>
            <person name="Holton M."/>
            <person name="Dolan A."/>
            <person name="Dargan D.J."/>
            <person name="Gatherer D."/>
            <person name="Hayward G.S."/>
        </authorList>
    </citation>
    <scope>NUCLEOTIDE SEQUENCE [LARGE SCALE GENOMIC DNA]</scope>
    <source>
        <strain evidence="1">SqSHV</strain>
    </source>
</reference>
<evidence type="ECO:0000313" key="2">
    <source>
        <dbReference type="Proteomes" id="UP000097892"/>
    </source>
</evidence>
<proteinExistence type="predicted"/>
<dbReference type="EMBL" id="FJ483967">
    <property type="protein sequence ID" value="AEV80971.1"/>
    <property type="molecule type" value="Genomic_DNA"/>
</dbReference>